<feature type="transmembrane region" description="Helical" evidence="7">
    <location>
        <begin position="241"/>
        <end position="271"/>
    </location>
</feature>
<dbReference type="GO" id="GO:0005886">
    <property type="term" value="C:plasma membrane"/>
    <property type="evidence" value="ECO:0007669"/>
    <property type="project" value="UniProtKB-SubCell"/>
</dbReference>
<evidence type="ECO:0000313" key="13">
    <source>
        <dbReference type="Proteomes" id="UP000596035"/>
    </source>
</evidence>
<keyword evidence="3" id="KW-0547">Nucleotide-binding</keyword>
<keyword evidence="2 7" id="KW-0812">Transmembrane</keyword>
<dbReference type="InterPro" id="IPR003593">
    <property type="entry name" value="AAA+_ATPase"/>
</dbReference>
<dbReference type="InterPro" id="IPR027417">
    <property type="entry name" value="P-loop_NTPase"/>
</dbReference>
<evidence type="ECO:0000256" key="7">
    <source>
        <dbReference type="SAM" id="Phobius"/>
    </source>
</evidence>
<feature type="domain" description="ABC transmembrane type-1" evidence="9">
    <location>
        <begin position="69"/>
        <end position="308"/>
    </location>
</feature>
<reference evidence="12" key="2">
    <citation type="submission" date="2017-05" db="EMBL/GenBank/DDBJ databases">
        <title>Improved OligoMM genomes.</title>
        <authorList>
            <person name="Garzetti D."/>
        </authorList>
    </citation>
    <scope>NUCLEOTIDE SEQUENCE [LARGE SCALE GENOMIC DNA]</scope>
    <source>
        <strain evidence="12">KB18</strain>
    </source>
</reference>
<dbReference type="InterPro" id="IPR039421">
    <property type="entry name" value="Type_1_exporter"/>
</dbReference>
<protein>
    <submittedName>
        <fullName evidence="11">ABC transporter ATP-binding protein</fullName>
    </submittedName>
</protein>
<dbReference type="SMART" id="SM00382">
    <property type="entry name" value="AAA"/>
    <property type="match status" value="1"/>
</dbReference>
<dbReference type="EMBL" id="CP065321">
    <property type="protein sequence ID" value="QQR30162.1"/>
    <property type="molecule type" value="Genomic_DNA"/>
</dbReference>
<dbReference type="InterPro" id="IPR036640">
    <property type="entry name" value="ABC1_TM_sf"/>
</dbReference>
<dbReference type="SUPFAM" id="SSF90123">
    <property type="entry name" value="ABC transporter transmembrane region"/>
    <property type="match status" value="1"/>
</dbReference>
<comment type="subcellular location">
    <subcellularLocation>
        <location evidence="1">Cell membrane</location>
        <topology evidence="1">Multi-pass membrane protein</topology>
    </subcellularLocation>
</comment>
<feature type="transmembrane region" description="Helical" evidence="7">
    <location>
        <begin position="140"/>
        <end position="158"/>
    </location>
</feature>
<evidence type="ECO:0000313" key="10">
    <source>
        <dbReference type="EMBL" id="ASB40880.1"/>
    </source>
</evidence>
<evidence type="ECO:0000256" key="4">
    <source>
        <dbReference type="ARBA" id="ARBA00022840"/>
    </source>
</evidence>
<evidence type="ECO:0000259" key="9">
    <source>
        <dbReference type="PROSITE" id="PS50929"/>
    </source>
</evidence>
<dbReference type="Pfam" id="PF00005">
    <property type="entry name" value="ABC_tran"/>
    <property type="match status" value="1"/>
</dbReference>
<proteinExistence type="predicted"/>
<dbReference type="InterPro" id="IPR003439">
    <property type="entry name" value="ABC_transporter-like_ATP-bd"/>
</dbReference>
<feature type="transmembrane region" description="Helical" evidence="7">
    <location>
        <begin position="26"/>
        <end position="46"/>
    </location>
</feature>
<evidence type="ECO:0000256" key="2">
    <source>
        <dbReference type="ARBA" id="ARBA00022692"/>
    </source>
</evidence>
<evidence type="ECO:0000259" key="8">
    <source>
        <dbReference type="PROSITE" id="PS50893"/>
    </source>
</evidence>
<feature type="domain" description="ABC transporter" evidence="8">
    <location>
        <begin position="340"/>
        <end position="574"/>
    </location>
</feature>
<gene>
    <name evidence="10" type="ORF">ADH66_09570</name>
    <name evidence="11" type="ORF">I5Q82_19605</name>
</gene>
<evidence type="ECO:0000313" key="11">
    <source>
        <dbReference type="EMBL" id="QQR30162.1"/>
    </source>
</evidence>
<evidence type="ECO:0000256" key="3">
    <source>
        <dbReference type="ARBA" id="ARBA00022741"/>
    </source>
</evidence>
<feature type="transmembrane region" description="Helical" evidence="7">
    <location>
        <begin position="66"/>
        <end position="90"/>
    </location>
</feature>
<feature type="transmembrane region" description="Helical" evidence="7">
    <location>
        <begin position="283"/>
        <end position="302"/>
    </location>
</feature>
<dbReference type="EMBL" id="CP021422">
    <property type="protein sequence ID" value="ASB40880.1"/>
    <property type="molecule type" value="Genomic_DNA"/>
</dbReference>
<organism evidence="11 13">
    <name type="scientific">Acutalibacter muris</name>
    <dbReference type="NCBI Taxonomy" id="1796620"/>
    <lineage>
        <taxon>Bacteria</taxon>
        <taxon>Bacillati</taxon>
        <taxon>Bacillota</taxon>
        <taxon>Clostridia</taxon>
        <taxon>Eubacteriales</taxon>
        <taxon>Acutalibacteraceae</taxon>
        <taxon>Acutalibacter</taxon>
    </lineage>
</organism>
<sequence length="579" mass="62925">METNAIFRKNYGSFRRFFSMLGKANLPYLWIVGYLAASAVIANVGVSSTEYSAALFAGNVGLTAVVLPYLFYQILSLILSSVSGLINNLCTARMDRNLRRMVWRKTVSLPLRFYENNNPKELLSRITTDISSISNLVMKVFLPIFTTAYASFVILQKVSSYDGALMWSLVAALPVNILISFILGRLQFGVQDLINRRNAELTATVAERTNNLMLIKSMSAEAKEAAAGGERMKASYRAAGMNIWITGTAIPIRAIASVLQTIVIILVGRGYYASGALSLTEWIAYYGFAIQLTNILSAYCGYWTSFKSAQGAVDRVSEIMAEPSENLNAGSTMESPAGGIRFEKVDFSFGSEPLFQGLDLDIPAGRITAVVGPSGSGKTTLLNLIDRLYPLNGGLIQIGGKDTSDYSLTSFRRALGYVTQESVMYAGTIRDNLLHGLGRTPSDEELDEACAAVGILDYVRRQSLGYDAPVGESGASLSGGQRQRFSVARALLKKPDCLLLDEATAAMDIGGKAGVWASIRQVMAGKTVVYVAHDAQTIRNADYLIVLRDGQVEAAGEREDVMASNSYCREMMENGEEGR</sequence>
<evidence type="ECO:0000256" key="6">
    <source>
        <dbReference type="ARBA" id="ARBA00023136"/>
    </source>
</evidence>
<keyword evidence="6 7" id="KW-0472">Membrane</keyword>
<dbReference type="Pfam" id="PF00664">
    <property type="entry name" value="ABC_membrane"/>
    <property type="match status" value="1"/>
</dbReference>
<dbReference type="Proteomes" id="UP000196710">
    <property type="component" value="Chromosome"/>
</dbReference>
<reference evidence="11 13" key="3">
    <citation type="submission" date="2020-11" db="EMBL/GenBank/DDBJ databases">
        <title>Closed and high quality bacterial genomes of the OMM12 community.</title>
        <authorList>
            <person name="Marbouty M."/>
            <person name="Lamy-Besnier Q."/>
            <person name="Debarbieux L."/>
            <person name="Koszul R."/>
        </authorList>
    </citation>
    <scope>NUCLEOTIDE SEQUENCE [LARGE SCALE GENOMIC DNA]</scope>
    <source>
        <strain evidence="11 13">KB18</strain>
    </source>
</reference>
<evidence type="ECO:0000256" key="1">
    <source>
        <dbReference type="ARBA" id="ARBA00004651"/>
    </source>
</evidence>
<dbReference type="RefSeq" id="WP_066541370.1">
    <property type="nucleotide sequence ID" value="NZ_CP021422.1"/>
</dbReference>
<dbReference type="Gene3D" id="1.20.1560.10">
    <property type="entry name" value="ABC transporter type 1, transmembrane domain"/>
    <property type="match status" value="1"/>
</dbReference>
<reference evidence="10" key="1">
    <citation type="journal article" date="2017" name="Genome Announc.">
        <title>High-Quality Whole-Genome Sequences of the Oligo-Mouse-Microbiota Bacterial Community.</title>
        <authorList>
            <person name="Garzetti D."/>
            <person name="Brugiroux S."/>
            <person name="Bunk B."/>
            <person name="Pukall R."/>
            <person name="McCoy K.D."/>
            <person name="Macpherson A.J."/>
            <person name="Stecher B."/>
        </authorList>
    </citation>
    <scope>NUCLEOTIDE SEQUENCE</scope>
    <source>
        <strain evidence="10">KB18</strain>
    </source>
</reference>
<keyword evidence="5 7" id="KW-1133">Transmembrane helix</keyword>
<name>A0A1Z2XR24_9FIRM</name>
<dbReference type="Proteomes" id="UP000596035">
    <property type="component" value="Chromosome"/>
</dbReference>
<accession>A0A1Z2XR24</accession>
<keyword evidence="12" id="KW-1185">Reference proteome</keyword>
<dbReference type="PANTHER" id="PTHR43394:SF1">
    <property type="entry name" value="ATP-BINDING CASSETTE SUB-FAMILY B MEMBER 10, MITOCHONDRIAL"/>
    <property type="match status" value="1"/>
</dbReference>
<dbReference type="PROSITE" id="PS50929">
    <property type="entry name" value="ABC_TM1F"/>
    <property type="match status" value="1"/>
</dbReference>
<dbReference type="PANTHER" id="PTHR43394">
    <property type="entry name" value="ATP-DEPENDENT PERMEASE MDL1, MITOCHONDRIAL"/>
    <property type="match status" value="1"/>
</dbReference>
<dbReference type="GO" id="GO:0005524">
    <property type="term" value="F:ATP binding"/>
    <property type="evidence" value="ECO:0007669"/>
    <property type="project" value="UniProtKB-KW"/>
</dbReference>
<dbReference type="KEGG" id="amur:ADH66_09570"/>
<dbReference type="InterPro" id="IPR011527">
    <property type="entry name" value="ABC1_TM_dom"/>
</dbReference>
<dbReference type="PROSITE" id="PS00211">
    <property type="entry name" value="ABC_TRANSPORTER_1"/>
    <property type="match status" value="1"/>
</dbReference>
<dbReference type="InterPro" id="IPR017871">
    <property type="entry name" value="ABC_transporter-like_CS"/>
</dbReference>
<dbReference type="SUPFAM" id="SSF52540">
    <property type="entry name" value="P-loop containing nucleoside triphosphate hydrolases"/>
    <property type="match status" value="1"/>
</dbReference>
<dbReference type="CDD" id="cd07346">
    <property type="entry name" value="ABC_6TM_exporters"/>
    <property type="match status" value="1"/>
</dbReference>
<dbReference type="PROSITE" id="PS50893">
    <property type="entry name" value="ABC_TRANSPORTER_2"/>
    <property type="match status" value="1"/>
</dbReference>
<keyword evidence="4 11" id="KW-0067">ATP-binding</keyword>
<feature type="transmembrane region" description="Helical" evidence="7">
    <location>
        <begin position="164"/>
        <end position="186"/>
    </location>
</feature>
<dbReference type="AlphaFoldDB" id="A0A1Z2XR24"/>
<dbReference type="Gene3D" id="3.40.50.300">
    <property type="entry name" value="P-loop containing nucleotide triphosphate hydrolases"/>
    <property type="match status" value="1"/>
</dbReference>
<dbReference type="GO" id="GO:0016887">
    <property type="term" value="F:ATP hydrolysis activity"/>
    <property type="evidence" value="ECO:0007669"/>
    <property type="project" value="InterPro"/>
</dbReference>
<dbReference type="GO" id="GO:0015421">
    <property type="term" value="F:ABC-type oligopeptide transporter activity"/>
    <property type="evidence" value="ECO:0007669"/>
    <property type="project" value="TreeGrafter"/>
</dbReference>
<evidence type="ECO:0000256" key="5">
    <source>
        <dbReference type="ARBA" id="ARBA00022989"/>
    </source>
</evidence>
<evidence type="ECO:0000313" key="12">
    <source>
        <dbReference type="Proteomes" id="UP000196710"/>
    </source>
</evidence>